<name>A0A2G6K6M1_9BACT</name>
<dbReference type="AlphaFoldDB" id="A0A2G6K6M1"/>
<protein>
    <submittedName>
        <fullName evidence="1">Uncharacterized protein</fullName>
    </submittedName>
</protein>
<gene>
    <name evidence="1" type="ORF">CSA56_18545</name>
</gene>
<sequence length="72" mass="8267">MMTEQLCSTFRGKGDVSTNIGPMIRHLFQDIPVRYGCIKIMTLSRKSILHSFSVKLHNDLFIIKNVLATLRM</sequence>
<dbReference type="EMBL" id="PDSK01000154">
    <property type="protein sequence ID" value="PIE31326.1"/>
    <property type="molecule type" value="Genomic_DNA"/>
</dbReference>
<organism evidence="1 2">
    <name type="scientific">candidate division KSB3 bacterium</name>
    <dbReference type="NCBI Taxonomy" id="2044937"/>
    <lineage>
        <taxon>Bacteria</taxon>
        <taxon>candidate division KSB3</taxon>
    </lineage>
</organism>
<comment type="caution">
    <text evidence="1">The sequence shown here is derived from an EMBL/GenBank/DDBJ whole genome shotgun (WGS) entry which is preliminary data.</text>
</comment>
<dbReference type="Proteomes" id="UP000230821">
    <property type="component" value="Unassembled WGS sequence"/>
</dbReference>
<evidence type="ECO:0000313" key="1">
    <source>
        <dbReference type="EMBL" id="PIE31326.1"/>
    </source>
</evidence>
<evidence type="ECO:0000313" key="2">
    <source>
        <dbReference type="Proteomes" id="UP000230821"/>
    </source>
</evidence>
<proteinExistence type="predicted"/>
<accession>A0A2G6K6M1</accession>
<reference evidence="1 2" key="1">
    <citation type="submission" date="2017-10" db="EMBL/GenBank/DDBJ databases">
        <title>Novel microbial diversity and functional potential in the marine mammal oral microbiome.</title>
        <authorList>
            <person name="Dudek N.K."/>
            <person name="Sun C.L."/>
            <person name="Burstein D."/>
            <person name="Kantor R.S."/>
            <person name="Aliaga Goltsman D.S."/>
            <person name="Bik E.M."/>
            <person name="Thomas B.C."/>
            <person name="Banfield J.F."/>
            <person name="Relman D.A."/>
        </authorList>
    </citation>
    <scope>NUCLEOTIDE SEQUENCE [LARGE SCALE GENOMIC DNA]</scope>
    <source>
        <strain evidence="1">DOLJORAL78_47_16</strain>
    </source>
</reference>